<sequence length="643" mass="71816">MAPTRAITLFQPNPTLAEYAGSYVEQPIANPGHHAYRHTANVPHTHSINGNHEADYLVLNGSQFKNLHSEARHVVDFVPSIVVYTKFAVPDVISQCGNVIVPTFELPIDGRQIRSPTPLAFAKRIGDGPFLKNYDDDVKRALGRLAIPLPTIDFDDLVHMSDGDILRIPGPIMIKKEDADMSELKVPAHPLTNVSEFLKETTTRRTLERDGKEVRTCEEKEDELRRKEVPKDTALPTPPNVRLTLPVPSTPHNTPAQTPSASDGTALSQTELFHQHLLVQTWLAAFEKATPSFTRTTTTRALYYEEDASDGVLVDASDISSSCADDEEDELTYPSPTEVKRPPPADTHLQHIKKLAVDIADPWSRKVMPQLVPSLLFTRNHDTLQEPDEEDDPFDRIHPSPFGIRLCDLTYEPLPFHGTYDTLTSQRLMALCRFLSSSMAAQSVRELGLDGAALHVTRPSAIFHYGTTTYQDHVPRGCSRLHSRIFELKNMRSTARTILQLTHATLTPLQSQECMQDQLILIVVDGVRCIPASVTRTTFFLQLCPSANPLFAYEEIAFLRSAAGLFRFFGYFTLADAIDDLLQRPLPDEDVIFTLLQNYLLDDLRGTGVVPLNNINQLLTAAESKLERNANSLRVGPHFLGQE</sequence>
<dbReference type="OrthoDB" id="2676029at2759"/>
<reference evidence="3" key="2">
    <citation type="submission" date="2015-01" db="EMBL/GenBank/DDBJ databases">
        <title>Evolutionary Origins and Diversification of the Mycorrhizal Mutualists.</title>
        <authorList>
            <consortium name="DOE Joint Genome Institute"/>
            <consortium name="Mycorrhizal Genomics Consortium"/>
            <person name="Kohler A."/>
            <person name="Kuo A."/>
            <person name="Nagy L.G."/>
            <person name="Floudas D."/>
            <person name="Copeland A."/>
            <person name="Barry K.W."/>
            <person name="Cichocki N."/>
            <person name="Veneault-Fourrey C."/>
            <person name="LaButti K."/>
            <person name="Lindquist E.A."/>
            <person name="Lipzen A."/>
            <person name="Lundell T."/>
            <person name="Morin E."/>
            <person name="Murat C."/>
            <person name="Riley R."/>
            <person name="Ohm R."/>
            <person name="Sun H."/>
            <person name="Tunlid A."/>
            <person name="Henrissat B."/>
            <person name="Grigoriev I.V."/>
            <person name="Hibbett D.S."/>
            <person name="Martin F."/>
        </authorList>
    </citation>
    <scope>NUCLEOTIDE SEQUENCE [LARGE SCALE GENOMIC DNA]</scope>
    <source>
        <strain evidence="3">UH-Slu-Lm8-n1</strain>
    </source>
</reference>
<dbReference type="EMBL" id="KN836298">
    <property type="protein sequence ID" value="KIK32304.1"/>
    <property type="molecule type" value="Genomic_DNA"/>
</dbReference>
<proteinExistence type="predicted"/>
<evidence type="ECO:0000313" key="3">
    <source>
        <dbReference type="Proteomes" id="UP000054485"/>
    </source>
</evidence>
<dbReference type="InParanoid" id="A0A0D0A2A3"/>
<feature type="compositionally biased region" description="Basic and acidic residues" evidence="1">
    <location>
        <begin position="208"/>
        <end position="231"/>
    </location>
</feature>
<organism evidence="2 3">
    <name type="scientific">Suillus luteus UH-Slu-Lm8-n1</name>
    <dbReference type="NCBI Taxonomy" id="930992"/>
    <lineage>
        <taxon>Eukaryota</taxon>
        <taxon>Fungi</taxon>
        <taxon>Dikarya</taxon>
        <taxon>Basidiomycota</taxon>
        <taxon>Agaricomycotina</taxon>
        <taxon>Agaricomycetes</taxon>
        <taxon>Agaricomycetidae</taxon>
        <taxon>Boletales</taxon>
        <taxon>Suillineae</taxon>
        <taxon>Suillaceae</taxon>
        <taxon>Suillus</taxon>
    </lineage>
</organism>
<keyword evidence="3" id="KW-1185">Reference proteome</keyword>
<accession>A0A0D0A2A3</accession>
<feature type="compositionally biased region" description="Polar residues" evidence="1">
    <location>
        <begin position="250"/>
        <end position="264"/>
    </location>
</feature>
<dbReference type="AlphaFoldDB" id="A0A0D0A2A3"/>
<name>A0A0D0A2A3_9AGAM</name>
<gene>
    <name evidence="2" type="ORF">CY34DRAFT_19144</name>
</gene>
<protein>
    <submittedName>
        <fullName evidence="2">Uncharacterized protein</fullName>
    </submittedName>
</protein>
<feature type="region of interest" description="Disordered" evidence="1">
    <location>
        <begin position="208"/>
        <end position="264"/>
    </location>
</feature>
<feature type="region of interest" description="Disordered" evidence="1">
    <location>
        <begin position="323"/>
        <end position="345"/>
    </location>
</feature>
<reference evidence="2 3" key="1">
    <citation type="submission" date="2014-04" db="EMBL/GenBank/DDBJ databases">
        <authorList>
            <consortium name="DOE Joint Genome Institute"/>
            <person name="Kuo A."/>
            <person name="Ruytinx J."/>
            <person name="Rineau F."/>
            <person name="Colpaert J."/>
            <person name="Kohler A."/>
            <person name="Nagy L.G."/>
            <person name="Floudas D."/>
            <person name="Copeland A."/>
            <person name="Barry K.W."/>
            <person name="Cichocki N."/>
            <person name="Veneault-Fourrey C."/>
            <person name="LaButti K."/>
            <person name="Lindquist E.A."/>
            <person name="Lipzen A."/>
            <person name="Lundell T."/>
            <person name="Morin E."/>
            <person name="Murat C."/>
            <person name="Sun H."/>
            <person name="Tunlid A."/>
            <person name="Henrissat B."/>
            <person name="Grigoriev I.V."/>
            <person name="Hibbett D.S."/>
            <person name="Martin F."/>
            <person name="Nordberg H.P."/>
            <person name="Cantor M.N."/>
            <person name="Hua S.X."/>
        </authorList>
    </citation>
    <scope>NUCLEOTIDE SEQUENCE [LARGE SCALE GENOMIC DNA]</scope>
    <source>
        <strain evidence="2 3">UH-Slu-Lm8-n1</strain>
    </source>
</reference>
<evidence type="ECO:0000256" key="1">
    <source>
        <dbReference type="SAM" id="MobiDB-lite"/>
    </source>
</evidence>
<evidence type="ECO:0000313" key="2">
    <source>
        <dbReference type="EMBL" id="KIK32304.1"/>
    </source>
</evidence>
<dbReference type="HOGENOM" id="CLU_033351_1_0_1"/>
<dbReference type="Proteomes" id="UP000054485">
    <property type="component" value="Unassembled WGS sequence"/>
</dbReference>